<dbReference type="Pfam" id="PF07823">
    <property type="entry name" value="CPDase"/>
    <property type="match status" value="1"/>
</dbReference>
<dbReference type="GO" id="GO:0004113">
    <property type="term" value="F:2',3'-cyclic-nucleotide 3'-phosphodiesterase activity"/>
    <property type="evidence" value="ECO:0007669"/>
    <property type="project" value="TreeGrafter"/>
</dbReference>
<dbReference type="PANTHER" id="PTHR28141">
    <property type="entry name" value="2',3'-CYCLIC-NUCLEOTIDE 3'-PHOSPHODIESTERASE"/>
    <property type="match status" value="1"/>
</dbReference>
<dbReference type="InterPro" id="IPR009097">
    <property type="entry name" value="Cyclic_Pdiesterase"/>
</dbReference>
<dbReference type="SUPFAM" id="SSF55144">
    <property type="entry name" value="LigT-like"/>
    <property type="match status" value="1"/>
</dbReference>
<dbReference type="PANTHER" id="PTHR28141:SF1">
    <property type="entry name" value="2',3'-CYCLIC-NUCLEOTIDE 3'-PHOSPHODIESTERASE"/>
    <property type="match status" value="1"/>
</dbReference>
<evidence type="ECO:0000313" key="2">
    <source>
        <dbReference type="Proteomes" id="UP000009170"/>
    </source>
</evidence>
<dbReference type="AlphaFoldDB" id="A0A090MA61"/>
<dbReference type="Gene3D" id="3.90.1140.10">
    <property type="entry name" value="Cyclic phosphodiesterase"/>
    <property type="match status" value="1"/>
</dbReference>
<dbReference type="InterPro" id="IPR012386">
    <property type="entry name" value="Cyclic-nucl_3Pdiesterase"/>
</dbReference>
<dbReference type="OrthoDB" id="514292at2759"/>
<evidence type="ECO:0000313" key="1">
    <source>
        <dbReference type="EMBL" id="CEF98984.1"/>
    </source>
</evidence>
<name>A0A090MA61_OSTTA</name>
<accession>A0A090MA61</accession>
<sequence>MPSYSLWVEPDFVHYASAVAFIGRTAKRHASAPFFTPHVTLVGGVEFEGDDHALEWFCDHVEEFAGVTRAIETTQLTESRVVAELYPKSVECGEKRHQCVYVKMEKTASLLQGFRKAWSIFGKEVTDADTTAFMPHMSLAYGVEDAGAREAIADAARKELIRWFDGSEAPHAKMSMHCLSLWATDTDDDSCDSWRRISWVEFGGDVDDSVHPTVE</sequence>
<organism evidence="1 2">
    <name type="scientific">Ostreococcus tauri</name>
    <name type="common">Marine green alga</name>
    <dbReference type="NCBI Taxonomy" id="70448"/>
    <lineage>
        <taxon>Eukaryota</taxon>
        <taxon>Viridiplantae</taxon>
        <taxon>Chlorophyta</taxon>
        <taxon>Mamiellophyceae</taxon>
        <taxon>Mamiellales</taxon>
        <taxon>Bathycoccaceae</taxon>
        <taxon>Ostreococcus</taxon>
    </lineage>
</organism>
<comment type="caution">
    <text evidence="1">The sequence shown here is derived from an EMBL/GenBank/DDBJ whole genome shotgun (WGS) entry which is preliminary data.</text>
</comment>
<dbReference type="STRING" id="70448.A0A090MA61"/>
<reference evidence="2" key="1">
    <citation type="journal article" date="2006" name="Proc. Natl. Acad. Sci. U.S.A.">
        <title>Genome analysis of the smallest free-living eukaryote Ostreococcus tauri unveils many unique features.</title>
        <authorList>
            <person name="Derelle E."/>
            <person name="Ferraz C."/>
            <person name="Rombauts S."/>
            <person name="Rouze P."/>
            <person name="Worden A.Z."/>
            <person name="Robbens S."/>
            <person name="Partensky F."/>
            <person name="Degroeve S."/>
            <person name="Echeynie S."/>
            <person name="Cooke R."/>
            <person name="Saeys Y."/>
            <person name="Wuyts J."/>
            <person name="Jabbari K."/>
            <person name="Bowler C."/>
            <person name="Panaud O."/>
            <person name="Piegu B."/>
            <person name="Ball S.G."/>
            <person name="Ral J.-P."/>
            <person name="Bouget F.-Y."/>
            <person name="Piganeau G."/>
            <person name="De Baets B."/>
            <person name="Picard A."/>
            <person name="Delseny M."/>
            <person name="Demaille J."/>
            <person name="Van de Peer Y."/>
            <person name="Moreau H."/>
        </authorList>
    </citation>
    <scope>NUCLEOTIDE SEQUENCE [LARGE SCALE GENOMIC DNA]</scope>
    <source>
        <strain evidence="2">OTTH 0595 / CCAP 157/2 / RCC745</strain>
    </source>
</reference>
<dbReference type="GO" id="GO:0009187">
    <property type="term" value="P:cyclic nucleotide metabolic process"/>
    <property type="evidence" value="ECO:0007669"/>
    <property type="project" value="TreeGrafter"/>
</dbReference>
<dbReference type="KEGG" id="ota:OT_ostta09g01180"/>
<dbReference type="Proteomes" id="UP000009170">
    <property type="component" value="Unassembled WGS sequence"/>
</dbReference>
<proteinExistence type="predicted"/>
<dbReference type="EMBL" id="CAID01000009">
    <property type="protein sequence ID" value="CEF98984.1"/>
    <property type="molecule type" value="Genomic_DNA"/>
</dbReference>
<dbReference type="InParanoid" id="A0A090MA61"/>
<reference evidence="1 2" key="2">
    <citation type="journal article" date="2014" name="BMC Genomics">
        <title>An improved genome of the model marine alga Ostreococcus tauri unfolds by assessing Illumina de novo assemblies.</title>
        <authorList>
            <person name="Blanc-Mathieu R."/>
            <person name="Verhelst B."/>
            <person name="Derelle E."/>
            <person name="Rombauts S."/>
            <person name="Bouget F.Y."/>
            <person name="Carre I."/>
            <person name="Chateau A."/>
            <person name="Eyre-Walker A."/>
            <person name="Grimsley N."/>
            <person name="Moreau H."/>
            <person name="Piegu B."/>
            <person name="Rivals E."/>
            <person name="Schackwitz W."/>
            <person name="Van de Peer Y."/>
            <person name="Piganeau G."/>
        </authorList>
    </citation>
    <scope>NUCLEOTIDE SEQUENCE [LARGE SCALE GENOMIC DNA]</scope>
    <source>
        <strain evidence="2">OTTH 0595 / CCAP 157/2 / RCC745</strain>
    </source>
</reference>
<keyword evidence="2" id="KW-1185">Reference proteome</keyword>
<dbReference type="RefSeq" id="XP_022839582.1">
    <property type="nucleotide sequence ID" value="XM_022983304.1"/>
</dbReference>
<gene>
    <name evidence="1" type="ORF">OT_ostta09g01180</name>
</gene>
<dbReference type="GeneID" id="9831978"/>
<dbReference type="FunCoup" id="A0A090MA61">
    <property type="interactions" value="11"/>
</dbReference>
<protein>
    <submittedName>
        <fullName evidence="1">2',3'-cyclic-nucleotide 3'-phosphodiesterase</fullName>
    </submittedName>
</protein>